<evidence type="ECO:0000259" key="1">
    <source>
        <dbReference type="PROSITE" id="PS51186"/>
    </source>
</evidence>
<dbReference type="InterPro" id="IPR041380">
    <property type="entry name" value="Acetyltransf_17"/>
</dbReference>
<dbReference type="InterPro" id="IPR016181">
    <property type="entry name" value="Acyl_CoA_acyltransferase"/>
</dbReference>
<dbReference type="Pfam" id="PF17668">
    <property type="entry name" value="Acetyltransf_17"/>
    <property type="match status" value="1"/>
</dbReference>
<dbReference type="PANTHER" id="PTHR37817">
    <property type="entry name" value="N-ACETYLTRANSFERASE EIS"/>
    <property type="match status" value="1"/>
</dbReference>
<dbReference type="Gene3D" id="3.30.1050.10">
    <property type="entry name" value="SCP2 sterol-binding domain"/>
    <property type="match status" value="1"/>
</dbReference>
<reference evidence="2" key="2">
    <citation type="journal article" date="2021" name="PeerJ">
        <title>Extensive microbial diversity within the chicken gut microbiome revealed by metagenomics and culture.</title>
        <authorList>
            <person name="Gilroy R."/>
            <person name="Ravi A."/>
            <person name="Getino M."/>
            <person name="Pursley I."/>
            <person name="Horton D.L."/>
            <person name="Alikhan N.F."/>
            <person name="Baker D."/>
            <person name="Gharbi K."/>
            <person name="Hall N."/>
            <person name="Watson M."/>
            <person name="Adriaenssens E.M."/>
            <person name="Foster-Nyarko E."/>
            <person name="Jarju S."/>
            <person name="Secka A."/>
            <person name="Antonio M."/>
            <person name="Oren A."/>
            <person name="Chaudhuri R.R."/>
            <person name="La Ragione R."/>
            <person name="Hildebrand F."/>
            <person name="Pallen M.J."/>
        </authorList>
    </citation>
    <scope>NUCLEOTIDE SEQUENCE</scope>
    <source>
        <strain evidence="2">11300</strain>
    </source>
</reference>
<dbReference type="GO" id="GO:0034069">
    <property type="term" value="F:aminoglycoside N-acetyltransferase activity"/>
    <property type="evidence" value="ECO:0007669"/>
    <property type="project" value="TreeGrafter"/>
</dbReference>
<dbReference type="InterPro" id="IPR036527">
    <property type="entry name" value="SCP2_sterol-bd_dom_sf"/>
</dbReference>
<dbReference type="Gene3D" id="3.40.630.30">
    <property type="match status" value="2"/>
</dbReference>
<dbReference type="AlphaFoldDB" id="A0A9D1I2R4"/>
<sequence length="439" mass="49572">MKNSVIEAIGCDFGGRPDRYVRELTPDIIDEYVTIYLNAYPANKDLSEEGIAGYRQRYIDSMNGDKNINFCGLFEDDKLIALMKVIDFSMNAFGKMCPATGLMSLAVHPMHKKKGAGLDMVRFFERYTRETGAIVAMLLPFRIDFYRNMGYGYGSKLEEYRIPSLSLPKWEGPRLIRFLGPEDTEKMLECQKAFAGIYHGMVVKFEDEIRAMHADTHSKRIGCFADGMLKGYAVYDLVSESPVNYTLNSIDIKELVYLDSDSLRAILGFFREQADLAQTVTLRTGEEDFYHILPSAQDISGNYIDFGFLQTNVGAVGTMYKIVDPPAFVRATSHRQFPAAELTVAFDYYDELAHEDKTFAVSFKPSEDGCSSRWTEAGGADCDVRIKCCLADMSSLLMGSCRFSSMMRLGAFSLSDGSFCNILDDLFYCRQKPWTNTDY</sequence>
<name>A0A9D1I2R4_9FIRM</name>
<feature type="domain" description="N-acetyltransferase" evidence="1">
    <location>
        <begin position="19"/>
        <end position="172"/>
    </location>
</feature>
<dbReference type="EMBL" id="DVMO01000035">
    <property type="protein sequence ID" value="HIU27178.1"/>
    <property type="molecule type" value="Genomic_DNA"/>
</dbReference>
<evidence type="ECO:0000313" key="3">
    <source>
        <dbReference type="Proteomes" id="UP000824091"/>
    </source>
</evidence>
<dbReference type="PROSITE" id="PS51186">
    <property type="entry name" value="GNAT"/>
    <property type="match status" value="1"/>
</dbReference>
<reference evidence="2" key="1">
    <citation type="submission" date="2020-10" db="EMBL/GenBank/DDBJ databases">
        <authorList>
            <person name="Gilroy R."/>
        </authorList>
    </citation>
    <scope>NUCLEOTIDE SEQUENCE</scope>
    <source>
        <strain evidence="2">11300</strain>
    </source>
</reference>
<organism evidence="2 3">
    <name type="scientific">Candidatus Fimisoma avicola</name>
    <dbReference type="NCBI Taxonomy" id="2840826"/>
    <lineage>
        <taxon>Bacteria</taxon>
        <taxon>Bacillati</taxon>
        <taxon>Bacillota</taxon>
        <taxon>Clostridia</taxon>
        <taxon>Eubacteriales</taxon>
        <taxon>Candidatus Fimisoma</taxon>
    </lineage>
</organism>
<dbReference type="InterPro" id="IPR051554">
    <property type="entry name" value="Acetyltransferase_Eis"/>
</dbReference>
<proteinExistence type="predicted"/>
<protein>
    <submittedName>
        <fullName evidence="2">GNAT family N-acetyltransferase</fullName>
    </submittedName>
</protein>
<gene>
    <name evidence="2" type="ORF">IAD16_02200</name>
</gene>
<dbReference type="InterPro" id="IPR000182">
    <property type="entry name" value="GNAT_dom"/>
</dbReference>
<dbReference type="SUPFAM" id="SSF55729">
    <property type="entry name" value="Acyl-CoA N-acyltransferases (Nat)"/>
    <property type="match status" value="1"/>
</dbReference>
<comment type="caution">
    <text evidence="2">The sequence shown here is derived from an EMBL/GenBank/DDBJ whole genome shotgun (WGS) entry which is preliminary data.</text>
</comment>
<dbReference type="GO" id="GO:0030649">
    <property type="term" value="P:aminoglycoside antibiotic catabolic process"/>
    <property type="evidence" value="ECO:0007669"/>
    <property type="project" value="TreeGrafter"/>
</dbReference>
<dbReference type="PANTHER" id="PTHR37817:SF1">
    <property type="entry name" value="N-ACETYLTRANSFERASE EIS"/>
    <property type="match status" value="1"/>
</dbReference>
<accession>A0A9D1I2R4</accession>
<dbReference type="Proteomes" id="UP000824091">
    <property type="component" value="Unassembled WGS sequence"/>
</dbReference>
<evidence type="ECO:0000313" key="2">
    <source>
        <dbReference type="EMBL" id="HIU27178.1"/>
    </source>
</evidence>
<dbReference type="Pfam" id="PF13527">
    <property type="entry name" value="Acetyltransf_9"/>
    <property type="match status" value="1"/>
</dbReference>